<evidence type="ECO:0000313" key="3">
    <source>
        <dbReference type="Proteomes" id="UP000008984"/>
    </source>
</evidence>
<dbReference type="Gene3D" id="3.40.50.1110">
    <property type="entry name" value="SGNH hydrolase"/>
    <property type="match status" value="1"/>
</dbReference>
<dbReference type="VEuPathDB" id="FungiDB:TRIREDRAFT_107488"/>
<dbReference type="SUPFAM" id="SSF52266">
    <property type="entry name" value="SGNH hydrolase"/>
    <property type="match status" value="1"/>
</dbReference>
<dbReference type="OrthoDB" id="2119228at2759"/>
<dbReference type="EMBL" id="GL985064">
    <property type="protein sequence ID" value="EGR48797.1"/>
    <property type="molecule type" value="Genomic_DNA"/>
</dbReference>
<dbReference type="RefSeq" id="XP_006965510.1">
    <property type="nucleotide sequence ID" value="XM_006965448.1"/>
</dbReference>
<evidence type="ECO:0000313" key="2">
    <source>
        <dbReference type="EMBL" id="EGR48797.1"/>
    </source>
</evidence>
<protein>
    <submittedName>
        <fullName evidence="2">Predicted protein</fullName>
    </submittedName>
</protein>
<proteinExistence type="predicted"/>
<keyword evidence="3" id="KW-1185">Reference proteome</keyword>
<organism evidence="3">
    <name type="scientific">Hypocrea jecorina (strain QM6a)</name>
    <name type="common">Trichoderma reesei</name>
    <dbReference type="NCBI Taxonomy" id="431241"/>
    <lineage>
        <taxon>Eukaryota</taxon>
        <taxon>Fungi</taxon>
        <taxon>Dikarya</taxon>
        <taxon>Ascomycota</taxon>
        <taxon>Pezizomycotina</taxon>
        <taxon>Sordariomycetes</taxon>
        <taxon>Hypocreomycetidae</taxon>
        <taxon>Hypocreales</taxon>
        <taxon>Hypocreaceae</taxon>
        <taxon>Trichoderma</taxon>
    </lineage>
</organism>
<gene>
    <name evidence="2" type="ORF">TRIREDRAFT_107488</name>
</gene>
<evidence type="ECO:0000256" key="1">
    <source>
        <dbReference type="SAM" id="MobiDB-lite"/>
    </source>
</evidence>
<dbReference type="KEGG" id="tre:TRIREDRAFT_107488"/>
<accession>G0RJR0</accession>
<reference evidence="2 3" key="1">
    <citation type="journal article" date="2008" name="Nat. Biotechnol.">
        <title>Genome sequencing and analysis of the biomass-degrading fungus Trichoderma reesei (syn. Hypocrea jecorina).</title>
        <authorList>
            <person name="Martinez D."/>
            <person name="Berka R.M."/>
            <person name="Henrissat B."/>
            <person name="Saloheimo M."/>
            <person name="Arvas M."/>
            <person name="Baker S.E."/>
            <person name="Chapman J."/>
            <person name="Chertkov O."/>
            <person name="Coutinho P.M."/>
            <person name="Cullen D."/>
            <person name="Danchin E.G."/>
            <person name="Grigoriev I.V."/>
            <person name="Harris P."/>
            <person name="Jackson M."/>
            <person name="Kubicek C.P."/>
            <person name="Han C.S."/>
            <person name="Ho I."/>
            <person name="Larrondo L.F."/>
            <person name="de Leon A.L."/>
            <person name="Magnuson J.K."/>
            <person name="Merino S."/>
            <person name="Misra M."/>
            <person name="Nelson B."/>
            <person name="Putnam N."/>
            <person name="Robbertse B."/>
            <person name="Salamov A.A."/>
            <person name="Schmoll M."/>
            <person name="Terry A."/>
            <person name="Thayer N."/>
            <person name="Westerholm-Parvinen A."/>
            <person name="Schoch C.L."/>
            <person name="Yao J."/>
            <person name="Barabote R."/>
            <person name="Nelson M.A."/>
            <person name="Detter C."/>
            <person name="Bruce D."/>
            <person name="Kuske C.R."/>
            <person name="Xie G."/>
            <person name="Richardson P."/>
            <person name="Rokhsar D.S."/>
            <person name="Lucas S.M."/>
            <person name="Rubin E.M."/>
            <person name="Dunn-Coleman N."/>
            <person name="Ward M."/>
            <person name="Brettin T.S."/>
        </authorList>
    </citation>
    <scope>NUCLEOTIDE SEQUENCE [LARGE SCALE GENOMIC DNA]</scope>
    <source>
        <strain evidence="2 3">QM6a</strain>
    </source>
</reference>
<name>G0RJR0_HYPJQ</name>
<dbReference type="HOGENOM" id="CLU_2027051_0_0_1"/>
<sequence>MVQQRRDRGQRILAVDFTSFPTSLLRDCIHPTNEGYKKFGDYWYDFITQIPREWINRPAGEPSLPIVKDPVSNSGPGMRIHTYLLAAVSRAVAKRLPSPRAGRSSPTLTPPEIKHSRRAVPR</sequence>
<dbReference type="GeneID" id="18481474"/>
<feature type="region of interest" description="Disordered" evidence="1">
    <location>
        <begin position="95"/>
        <end position="122"/>
    </location>
</feature>
<dbReference type="InterPro" id="IPR036514">
    <property type="entry name" value="SGNH_hydro_sf"/>
</dbReference>
<dbReference type="AlphaFoldDB" id="G0RJR0"/>
<dbReference type="Proteomes" id="UP000008984">
    <property type="component" value="Unassembled WGS sequence"/>
</dbReference>